<dbReference type="Pfam" id="PF05954">
    <property type="entry name" value="Phage_GPD"/>
    <property type="match status" value="1"/>
</dbReference>
<comment type="caution">
    <text evidence="6">The sequence shown here is derived from an EMBL/GenBank/DDBJ whole genome shotgun (WGS) entry which is preliminary data.</text>
</comment>
<evidence type="ECO:0000256" key="2">
    <source>
        <dbReference type="SAM" id="MobiDB-lite"/>
    </source>
</evidence>
<dbReference type="Gene3D" id="2.40.50.230">
    <property type="entry name" value="Gp5 N-terminal domain"/>
    <property type="match status" value="1"/>
</dbReference>
<dbReference type="InterPro" id="IPR017847">
    <property type="entry name" value="T6SS_RhsGE_Vgr_subset"/>
</dbReference>
<evidence type="ECO:0000259" key="3">
    <source>
        <dbReference type="Pfam" id="PF04717"/>
    </source>
</evidence>
<protein>
    <submittedName>
        <fullName evidence="6">Rhs element Vgr protein</fullName>
    </submittedName>
</protein>
<evidence type="ECO:0000259" key="5">
    <source>
        <dbReference type="Pfam" id="PF13296"/>
    </source>
</evidence>
<accession>A0ABX5KCT7</accession>
<dbReference type="Proteomes" id="UP000245712">
    <property type="component" value="Unassembled WGS sequence"/>
</dbReference>
<dbReference type="SUPFAM" id="SSF69279">
    <property type="entry name" value="Phage tail proteins"/>
    <property type="match status" value="2"/>
</dbReference>
<organism evidence="6 7">
    <name type="scientific">Paraburkholderia unamae</name>
    <dbReference type="NCBI Taxonomy" id="219649"/>
    <lineage>
        <taxon>Bacteria</taxon>
        <taxon>Pseudomonadati</taxon>
        <taxon>Pseudomonadota</taxon>
        <taxon>Betaproteobacteria</taxon>
        <taxon>Burkholderiales</taxon>
        <taxon>Burkholderiaceae</taxon>
        <taxon>Paraburkholderia</taxon>
    </lineage>
</organism>
<comment type="similarity">
    <text evidence="1">Belongs to the VgrG protein family.</text>
</comment>
<dbReference type="InterPro" id="IPR028244">
    <property type="entry name" value="T6SS_Rhs_Vgr_dom"/>
</dbReference>
<feature type="domain" description="Gp5/Type VI secretion system Vgr protein OB-fold" evidence="3">
    <location>
        <begin position="469"/>
        <end position="534"/>
    </location>
</feature>
<feature type="domain" description="Putative type VI secretion system Rhs element associated Vgr" evidence="5">
    <location>
        <begin position="558"/>
        <end position="666"/>
    </location>
</feature>
<reference evidence="6 7" key="1">
    <citation type="submission" date="2018-05" db="EMBL/GenBank/DDBJ databases">
        <title>Genomic Encyclopedia of Type Strains, Phase IV (KMG-V): Genome sequencing to study the core and pangenomes of soil and plant-associated prokaryotes.</title>
        <authorList>
            <person name="Whitman W."/>
        </authorList>
    </citation>
    <scope>NUCLEOTIDE SEQUENCE [LARGE SCALE GENOMIC DNA]</scope>
    <source>
        <strain evidence="6 7">SCZa-39</strain>
    </source>
</reference>
<dbReference type="Pfam" id="PF04717">
    <property type="entry name" value="Phage_base_V"/>
    <property type="match status" value="1"/>
</dbReference>
<dbReference type="Gene3D" id="3.55.50.10">
    <property type="entry name" value="Baseplate protein-like domains"/>
    <property type="match status" value="1"/>
</dbReference>
<evidence type="ECO:0000313" key="6">
    <source>
        <dbReference type="EMBL" id="PVX71061.1"/>
    </source>
</evidence>
<dbReference type="InterPro" id="IPR037026">
    <property type="entry name" value="Vgr_OB-fold_dom_sf"/>
</dbReference>
<feature type="region of interest" description="Disordered" evidence="2">
    <location>
        <begin position="560"/>
        <end position="585"/>
    </location>
</feature>
<dbReference type="SUPFAM" id="SSF69255">
    <property type="entry name" value="gp5 N-terminal domain-like"/>
    <property type="match status" value="1"/>
</dbReference>
<dbReference type="EMBL" id="QEOB01000031">
    <property type="protein sequence ID" value="PVX71061.1"/>
    <property type="molecule type" value="Genomic_DNA"/>
</dbReference>
<dbReference type="Pfam" id="PF13296">
    <property type="entry name" value="T6SS_Vgr"/>
    <property type="match status" value="1"/>
</dbReference>
<feature type="region of interest" description="Disordered" evidence="2">
    <location>
        <begin position="1"/>
        <end position="25"/>
    </location>
</feature>
<sequence>MRNHKHNHPQKYEAPERPMSIDGPALPRFTPPGPRPDWYYRVHPSATSEDVTQCVLVPIHLHGREALGECYRYTVRMRTDVRVPSVPDIITLDLDKVVGTEVTISIDVPGRGTFIPGMPGDTGRGNIGFHVREISGRIGAARFIRRDNRSMVYEFDIEPALMQAALGQNYRNFQDRTVIEAIEELLAPYPTSIDWRIGGPSFSSHYPRLDLQRQYWESDYTCFRRWCERAGLFYWFEHSGGFHRLVIADTMGAFHAHGEAYETLRYAPGENRIEEEHIERLEVISRQTEGKATAVDHDYMTPRNGPWVMPLRGSDVRPRWTAQADQEFYEQAKISQPLQGSMGLSGQPLDLDRQAQQVALVRMQSLNCLGLRAKGSGHLRGLRTGFTFEVEDHPIKTANQEWLVIATTLTIECNDQTSGTEQVFKCDCQFEVQPSYNCHYRLPIVTQWPVAHTEIAIVTGYDEREIWTDAQGRVKVQFVADRNGTHDENSSVWLRVAQPWQYTQMGAAFVPRVGSEVLVEHINGDPDMPFVSGSVTNRYNTPAWALPHNQWVSALRSKEQDGQGSNHVALDDTHGKQQAQLASDHAKSSLSLGYITRIDGNKGRQDERGIGAEIRTDGQATVRAAQGVFLTTDGRPNAQGKVKENGEAVSRLTAARDIHESMAREAQRHFAQDATGDQGDVVDSIRDANAALRGNGKAGLSDFPEFENPDIAISSAANVHMAASASSHIASGHHTAFTAGKHLSVATGQSFFASVRSKIAFYAKKAMTFVTPGPVRIQSQADNVDLIARKVLNLLSEQDEIRLTGRRIVLNGSGTQFVIGPEGVIGKTNGVFLVHAASHATSDPEDVPVKTPITDIADAKVVDHYVLPDSGSGLAMSSQRYRIRLDDGQLIEGVSSERGETSLVMSQVMQIAEIKLLRNDGSVMSIFRPMLTKDAETANKSSGTENA</sequence>
<dbReference type="InterPro" id="IPR018769">
    <property type="entry name" value="VgrG2_DUF2345"/>
</dbReference>
<evidence type="ECO:0000256" key="1">
    <source>
        <dbReference type="ARBA" id="ARBA00005558"/>
    </source>
</evidence>
<dbReference type="InterPro" id="IPR006531">
    <property type="entry name" value="Gp5/Vgr_OB"/>
</dbReference>
<name>A0ABX5KCT7_9BURK</name>
<dbReference type="NCBIfam" id="TIGR03361">
    <property type="entry name" value="VI_Rhs_Vgr"/>
    <property type="match status" value="1"/>
</dbReference>
<dbReference type="Pfam" id="PF10106">
    <property type="entry name" value="DUF2345"/>
    <property type="match status" value="1"/>
</dbReference>
<proteinExistence type="inferred from homology"/>
<dbReference type="InterPro" id="IPR006533">
    <property type="entry name" value="T6SS_Vgr_RhsGE"/>
</dbReference>
<keyword evidence="7" id="KW-1185">Reference proteome</keyword>
<dbReference type="SUPFAM" id="SSF69349">
    <property type="entry name" value="Phage fibre proteins"/>
    <property type="match status" value="1"/>
</dbReference>
<dbReference type="Gene3D" id="4.10.220.110">
    <property type="match status" value="1"/>
</dbReference>
<feature type="domain" description="DUF2345" evidence="4">
    <location>
        <begin position="701"/>
        <end position="844"/>
    </location>
</feature>
<dbReference type="Gene3D" id="2.30.110.50">
    <property type="match status" value="1"/>
</dbReference>
<evidence type="ECO:0000313" key="7">
    <source>
        <dbReference type="Proteomes" id="UP000245712"/>
    </source>
</evidence>
<dbReference type="NCBIfam" id="TIGR01646">
    <property type="entry name" value="vgr_GE"/>
    <property type="match status" value="1"/>
</dbReference>
<gene>
    <name evidence="6" type="ORF">C7402_13125</name>
</gene>
<evidence type="ECO:0000259" key="4">
    <source>
        <dbReference type="Pfam" id="PF10106"/>
    </source>
</evidence>